<dbReference type="Gene3D" id="3.40.30.20">
    <property type="match status" value="1"/>
</dbReference>
<evidence type="ECO:0000256" key="1">
    <source>
        <dbReference type="ARBA" id="ARBA00005179"/>
    </source>
</evidence>
<evidence type="ECO:0000259" key="6">
    <source>
        <dbReference type="Pfam" id="PF01494"/>
    </source>
</evidence>
<dbReference type="PANTHER" id="PTHR43004:SF5">
    <property type="entry name" value="FAD-BINDING DOMAIN-CONTAINING PROTEIN"/>
    <property type="match status" value="1"/>
</dbReference>
<dbReference type="OrthoDB" id="1716816at2759"/>
<evidence type="ECO:0000259" key="7">
    <source>
        <dbReference type="Pfam" id="PF07976"/>
    </source>
</evidence>
<reference evidence="9" key="1">
    <citation type="journal article" date="2013" name="Genome Announc.">
        <title>Draft genome sequence of the grapevine dieback fungus Eutypa lata UCR-EL1.</title>
        <authorList>
            <person name="Blanco-Ulate B."/>
            <person name="Rolshausen P.E."/>
            <person name="Cantu D."/>
        </authorList>
    </citation>
    <scope>NUCLEOTIDE SEQUENCE [LARGE SCALE GENOMIC DNA]</scope>
    <source>
        <strain evidence="9">UCR-EL1</strain>
    </source>
</reference>
<feature type="domain" description="Phenol hydroxylase-like C-terminal dimerisation" evidence="7">
    <location>
        <begin position="474"/>
        <end position="524"/>
    </location>
</feature>
<keyword evidence="9" id="KW-1185">Reference proteome</keyword>
<protein>
    <submittedName>
        <fullName evidence="8">Putative pentachlorophenol 4-monooxygenase protein</fullName>
    </submittedName>
</protein>
<dbReference type="GO" id="GO:0071949">
    <property type="term" value="F:FAD binding"/>
    <property type="evidence" value="ECO:0007669"/>
    <property type="project" value="InterPro"/>
</dbReference>
<organism evidence="8 9">
    <name type="scientific">Eutypa lata (strain UCR-EL1)</name>
    <name type="common">Grapevine dieback disease fungus</name>
    <name type="synonym">Eutypa armeniacae</name>
    <dbReference type="NCBI Taxonomy" id="1287681"/>
    <lineage>
        <taxon>Eukaryota</taxon>
        <taxon>Fungi</taxon>
        <taxon>Dikarya</taxon>
        <taxon>Ascomycota</taxon>
        <taxon>Pezizomycotina</taxon>
        <taxon>Sordariomycetes</taxon>
        <taxon>Xylariomycetidae</taxon>
        <taxon>Xylariales</taxon>
        <taxon>Diatrypaceae</taxon>
        <taxon>Eutypa</taxon>
    </lineage>
</organism>
<name>M7T638_EUTLA</name>
<keyword evidence="5" id="KW-0560">Oxidoreductase</keyword>
<dbReference type="Gene3D" id="3.50.50.60">
    <property type="entry name" value="FAD/NAD(P)-binding domain"/>
    <property type="match status" value="1"/>
</dbReference>
<dbReference type="PANTHER" id="PTHR43004">
    <property type="entry name" value="TRK SYSTEM POTASSIUM UPTAKE PROTEIN"/>
    <property type="match status" value="1"/>
</dbReference>
<dbReference type="GO" id="GO:0016709">
    <property type="term" value="F:oxidoreductase activity, acting on paired donors, with incorporation or reduction of molecular oxygen, NAD(P)H as one donor, and incorporation of one atom of oxygen"/>
    <property type="evidence" value="ECO:0007669"/>
    <property type="project" value="UniProtKB-ARBA"/>
</dbReference>
<evidence type="ECO:0000256" key="5">
    <source>
        <dbReference type="ARBA" id="ARBA00023002"/>
    </source>
</evidence>
<dbReference type="SUPFAM" id="SSF52833">
    <property type="entry name" value="Thioredoxin-like"/>
    <property type="match status" value="1"/>
</dbReference>
<dbReference type="Pfam" id="PF07976">
    <property type="entry name" value="Phe_hydrox_dim"/>
    <property type="match status" value="1"/>
</dbReference>
<dbReference type="InterPro" id="IPR038220">
    <property type="entry name" value="PHOX_C_sf"/>
</dbReference>
<proteinExistence type="inferred from homology"/>
<sequence>MFGRACTLYPRTLELLEQTHVIDDMTQVGFTGRTYAVYRDGKRVARKAWQSMLPLMDSSFHNYLLNIRQKSSEDIFASRYKTQFNRSVYHGWELEDYKVDAGLGDGYNITASITHATLGQRAVRCKYLVGADGGQSTVRQLAGIKMEGNDTTYRWVRIDGRMKTNMPETNLVFGSLETKTHGNVLWVRLDRDAYRIGFALTPSLQAKYPNGLTQEDVVKEAVESLKPFALEIERVDWWTQYNVKQKVAATMQKDEYVLLAGDAAHTHSSVFAQGMNTGVHDATNLVWKLSGAIKGWYKPETLATYASERRAATLKLISIDRLAASAVSGDVPAEYQRAGLTAEDALHGILETNMSFNIGLGVSYEASILSQAPTATTLFPGTRSPDALLYAPGPLVPTRLHTITHRDNNGRWSLLVFAGCHHLTRQRFSGLREKVNAPGARIARRNQLLNFSTIIMGTVGSTWDALDGPPLGRVYFDTDSLAHDRYGVYPDHGAIVVVRPDGIFAFAAGLDELDNVEEYFEGFCA</sequence>
<gene>
    <name evidence="8" type="ORF">UCREL1_7737</name>
</gene>
<dbReference type="OMA" id="FKWVRID"/>
<evidence type="ECO:0000256" key="4">
    <source>
        <dbReference type="ARBA" id="ARBA00022827"/>
    </source>
</evidence>
<dbReference type="SUPFAM" id="SSF51905">
    <property type="entry name" value="FAD/NAD(P)-binding domain"/>
    <property type="match status" value="1"/>
</dbReference>
<dbReference type="EMBL" id="KB706893">
    <property type="protein sequence ID" value="EMR65286.1"/>
    <property type="molecule type" value="Genomic_DNA"/>
</dbReference>
<dbReference type="AlphaFoldDB" id="M7T638"/>
<accession>M7T638</accession>
<evidence type="ECO:0000313" key="9">
    <source>
        <dbReference type="Proteomes" id="UP000012174"/>
    </source>
</evidence>
<keyword evidence="8" id="KW-0503">Monooxygenase</keyword>
<dbReference type="InterPro" id="IPR002938">
    <property type="entry name" value="FAD-bd"/>
</dbReference>
<dbReference type="HOGENOM" id="CLU_009665_9_4_1"/>
<keyword evidence="3" id="KW-0285">Flavoprotein</keyword>
<feature type="domain" description="FAD-binding" evidence="6">
    <location>
        <begin position="3"/>
        <end position="315"/>
    </location>
</feature>
<comment type="similarity">
    <text evidence="2">Belongs to the PheA/TfdB FAD monooxygenase family.</text>
</comment>
<dbReference type="KEGG" id="ela:UCREL1_7737"/>
<dbReference type="Pfam" id="PF01494">
    <property type="entry name" value="FAD_binding_3"/>
    <property type="match status" value="1"/>
</dbReference>
<dbReference type="InterPro" id="IPR050641">
    <property type="entry name" value="RIFMO-like"/>
</dbReference>
<dbReference type="SUPFAM" id="SSF54373">
    <property type="entry name" value="FAD-linked reductases, C-terminal domain"/>
    <property type="match status" value="1"/>
</dbReference>
<dbReference type="eggNOG" id="KOG3855">
    <property type="taxonomic scope" value="Eukaryota"/>
</dbReference>
<keyword evidence="4" id="KW-0274">FAD</keyword>
<dbReference type="InterPro" id="IPR036249">
    <property type="entry name" value="Thioredoxin-like_sf"/>
</dbReference>
<dbReference type="InterPro" id="IPR012941">
    <property type="entry name" value="Phe_hydrox_C_dim_dom"/>
</dbReference>
<evidence type="ECO:0000313" key="8">
    <source>
        <dbReference type="EMBL" id="EMR65286.1"/>
    </source>
</evidence>
<comment type="pathway">
    <text evidence="1">Secondary metabolite biosynthesis.</text>
</comment>
<dbReference type="PRINTS" id="PR00420">
    <property type="entry name" value="RNGMNOXGNASE"/>
</dbReference>
<evidence type="ECO:0000256" key="3">
    <source>
        <dbReference type="ARBA" id="ARBA00022630"/>
    </source>
</evidence>
<dbReference type="Proteomes" id="UP000012174">
    <property type="component" value="Unassembled WGS sequence"/>
</dbReference>
<dbReference type="Gene3D" id="3.30.9.10">
    <property type="entry name" value="D-Amino Acid Oxidase, subunit A, domain 2"/>
    <property type="match status" value="1"/>
</dbReference>
<evidence type="ECO:0000256" key="2">
    <source>
        <dbReference type="ARBA" id="ARBA00007801"/>
    </source>
</evidence>
<dbReference type="InterPro" id="IPR036188">
    <property type="entry name" value="FAD/NAD-bd_sf"/>
</dbReference>